<dbReference type="AlphaFoldDB" id="A0A6S6SWZ9"/>
<accession>A0A6S6SWZ9</accession>
<protein>
    <submittedName>
        <fullName evidence="1">Uncharacterized protein</fullName>
    </submittedName>
</protein>
<evidence type="ECO:0000313" key="1">
    <source>
        <dbReference type="EMBL" id="CAA6807508.1"/>
    </source>
</evidence>
<organism evidence="1">
    <name type="scientific">uncultured Campylobacterales bacterium</name>
    <dbReference type="NCBI Taxonomy" id="352960"/>
    <lineage>
        <taxon>Bacteria</taxon>
        <taxon>Pseudomonadati</taxon>
        <taxon>Campylobacterota</taxon>
        <taxon>Epsilonproteobacteria</taxon>
        <taxon>Campylobacterales</taxon>
        <taxon>environmental samples</taxon>
    </lineage>
</organism>
<name>A0A6S6SWZ9_9BACT</name>
<reference evidence="1" key="1">
    <citation type="submission" date="2020-01" db="EMBL/GenBank/DDBJ databases">
        <authorList>
            <person name="Meier V. D."/>
            <person name="Meier V D."/>
        </authorList>
    </citation>
    <scope>NUCLEOTIDE SEQUENCE</scope>
    <source>
        <strain evidence="1">HLG_WM_MAG_12</strain>
    </source>
</reference>
<proteinExistence type="predicted"/>
<gene>
    <name evidence="1" type="ORF">HELGO_WM14815</name>
</gene>
<sequence length="46" mass="5540">MKPILRKISKAWLSKKAPSFYRSLYKKIDFNTRIIVKFRGPTLNFH</sequence>
<dbReference type="EMBL" id="CACVAW010000026">
    <property type="protein sequence ID" value="CAA6807508.1"/>
    <property type="molecule type" value="Genomic_DNA"/>
</dbReference>